<name>A0AAV7ER23_ARIFI</name>
<evidence type="ECO:0000313" key="2">
    <source>
        <dbReference type="EMBL" id="KAG9451198.1"/>
    </source>
</evidence>
<accession>A0AAV7ER23</accession>
<dbReference type="EMBL" id="JAINDJ010000004">
    <property type="protein sequence ID" value="KAG9451198.1"/>
    <property type="molecule type" value="Genomic_DNA"/>
</dbReference>
<dbReference type="PANTHER" id="PTHR24414">
    <property type="entry name" value="F-BOX/KELCH-REPEAT PROTEIN SKIP4"/>
    <property type="match status" value="1"/>
</dbReference>
<sequence length="189" mass="21113">MKVAREFAAAGVLNGKIYVIGGCLVDSYSRSTSWAEVFDPEVGSWAPVPSPVEIRERWMHGCAVLEGKIFAMADRGGVVYDPKMSIWDVVPKRLDLGWRGRAAVVDGILFCYDYLWKIRGYNVIEDKWKELKGVDKDLPKLSGATLANVGGRLNVVWEKPKDKNLEIFCLPLFTASLLNCEDVVDISKD</sequence>
<dbReference type="InterPro" id="IPR057499">
    <property type="entry name" value="Kelch_FKB95"/>
</dbReference>
<reference evidence="2 3" key="1">
    <citation type="submission" date="2021-07" db="EMBL/GenBank/DDBJ databases">
        <title>The Aristolochia fimbriata genome: insights into angiosperm evolution, floral development and chemical biosynthesis.</title>
        <authorList>
            <person name="Jiao Y."/>
        </authorList>
    </citation>
    <scope>NUCLEOTIDE SEQUENCE [LARGE SCALE GENOMIC DNA]</scope>
    <source>
        <strain evidence="2">IBCAS-2021</strain>
        <tissue evidence="2">Leaf</tissue>
    </source>
</reference>
<keyword evidence="3" id="KW-1185">Reference proteome</keyword>
<gene>
    <name evidence="2" type="ORF">H6P81_011163</name>
</gene>
<dbReference type="Pfam" id="PF25210">
    <property type="entry name" value="Kelch_FKB95"/>
    <property type="match status" value="1"/>
</dbReference>
<dbReference type="AlphaFoldDB" id="A0AAV7ER23"/>
<proteinExistence type="predicted"/>
<dbReference type="PANTHER" id="PTHR24414:SF23">
    <property type="entry name" value="F-BOX_KELCH-REPEAT PROTEIN SKIP6"/>
    <property type="match status" value="1"/>
</dbReference>
<dbReference type="InterPro" id="IPR015915">
    <property type="entry name" value="Kelch-typ_b-propeller"/>
</dbReference>
<comment type="caution">
    <text evidence="2">The sequence shown here is derived from an EMBL/GenBank/DDBJ whole genome shotgun (WGS) entry which is preliminary data.</text>
</comment>
<evidence type="ECO:0000313" key="3">
    <source>
        <dbReference type="Proteomes" id="UP000825729"/>
    </source>
</evidence>
<feature type="domain" description="FKB95-like N-terminal Kelch" evidence="1">
    <location>
        <begin position="1"/>
        <end position="169"/>
    </location>
</feature>
<dbReference type="Proteomes" id="UP000825729">
    <property type="component" value="Unassembled WGS sequence"/>
</dbReference>
<dbReference type="SUPFAM" id="SSF117281">
    <property type="entry name" value="Kelch motif"/>
    <property type="match status" value="1"/>
</dbReference>
<dbReference type="InterPro" id="IPR050354">
    <property type="entry name" value="F-box/kelch-repeat_ARATH"/>
</dbReference>
<dbReference type="Gene3D" id="2.120.10.80">
    <property type="entry name" value="Kelch-type beta propeller"/>
    <property type="match status" value="1"/>
</dbReference>
<evidence type="ECO:0000259" key="1">
    <source>
        <dbReference type="Pfam" id="PF25210"/>
    </source>
</evidence>
<protein>
    <recommendedName>
        <fullName evidence="1">FKB95-like N-terminal Kelch domain-containing protein</fullName>
    </recommendedName>
</protein>
<organism evidence="2 3">
    <name type="scientific">Aristolochia fimbriata</name>
    <name type="common">White veined hardy Dutchman's pipe vine</name>
    <dbReference type="NCBI Taxonomy" id="158543"/>
    <lineage>
        <taxon>Eukaryota</taxon>
        <taxon>Viridiplantae</taxon>
        <taxon>Streptophyta</taxon>
        <taxon>Embryophyta</taxon>
        <taxon>Tracheophyta</taxon>
        <taxon>Spermatophyta</taxon>
        <taxon>Magnoliopsida</taxon>
        <taxon>Magnoliidae</taxon>
        <taxon>Piperales</taxon>
        <taxon>Aristolochiaceae</taxon>
        <taxon>Aristolochia</taxon>
    </lineage>
</organism>